<dbReference type="PROSITE" id="PS51077">
    <property type="entry name" value="HTH_ICLR"/>
    <property type="match status" value="1"/>
</dbReference>
<dbReference type="InterPro" id="IPR036388">
    <property type="entry name" value="WH-like_DNA-bd_sf"/>
</dbReference>
<name>A0ABY2SH65_9HYPH</name>
<evidence type="ECO:0000259" key="5">
    <source>
        <dbReference type="PROSITE" id="PS51077"/>
    </source>
</evidence>
<dbReference type="PROSITE" id="PS51078">
    <property type="entry name" value="ICLR_ED"/>
    <property type="match status" value="1"/>
</dbReference>
<dbReference type="Gene3D" id="3.30.450.40">
    <property type="match status" value="1"/>
</dbReference>
<comment type="caution">
    <text evidence="7">The sequence shown here is derived from an EMBL/GenBank/DDBJ whole genome shotgun (WGS) entry which is preliminary data.</text>
</comment>
<evidence type="ECO:0000256" key="4">
    <source>
        <dbReference type="SAM" id="MobiDB-lite"/>
    </source>
</evidence>
<proteinExistence type="predicted"/>
<evidence type="ECO:0000256" key="2">
    <source>
        <dbReference type="ARBA" id="ARBA00023125"/>
    </source>
</evidence>
<keyword evidence="3" id="KW-0804">Transcription</keyword>
<sequence length="308" mass="33935">MSLPEGFPHRHAAARKPEDIFPQLAPLPPAQEQRSFSADDGKMPMSVPEMRVNDRTLIQSVNRALDILETLAAHPQPLKLQQIASVCGLNNATCHHLLNTLVFRRYVMRHADNRSYTLSDGVMALLRYDHQGTFDLVGLVLPDLRSMATDLDETMVLARFTGSSLVLVAQQDNGHVLRDRPKSAEDCIGAAHATAFGKAMLAWLPEVQIARVVADQGLTAFTPRTLNSLAALVDSLRQIRRHGFAVEDEEFAEGICGIACALRGKSGRVLGALGCWLPRERASSPRLKTIAQRLTHIGQTLTVHLQQY</sequence>
<feature type="domain" description="HTH iclR-type" evidence="5">
    <location>
        <begin position="58"/>
        <end position="120"/>
    </location>
</feature>
<keyword evidence="1" id="KW-0805">Transcription regulation</keyword>
<organism evidence="7 8">
    <name type="scientific">Martelella alba</name>
    <dbReference type="NCBI Taxonomy" id="2590451"/>
    <lineage>
        <taxon>Bacteria</taxon>
        <taxon>Pseudomonadati</taxon>
        <taxon>Pseudomonadota</taxon>
        <taxon>Alphaproteobacteria</taxon>
        <taxon>Hyphomicrobiales</taxon>
        <taxon>Aurantimonadaceae</taxon>
        <taxon>Martelella</taxon>
    </lineage>
</organism>
<dbReference type="SUPFAM" id="SSF46785">
    <property type="entry name" value="Winged helix' DNA-binding domain"/>
    <property type="match status" value="1"/>
</dbReference>
<dbReference type="Proteomes" id="UP000305202">
    <property type="component" value="Unassembled WGS sequence"/>
</dbReference>
<dbReference type="PANTHER" id="PTHR30136:SF35">
    <property type="entry name" value="HTH-TYPE TRANSCRIPTIONAL REGULATOR RV1719"/>
    <property type="match status" value="1"/>
</dbReference>
<dbReference type="Gene3D" id="1.10.10.10">
    <property type="entry name" value="Winged helix-like DNA-binding domain superfamily/Winged helix DNA-binding domain"/>
    <property type="match status" value="1"/>
</dbReference>
<dbReference type="RefSeq" id="WP_136991458.1">
    <property type="nucleotide sequence ID" value="NZ_SZPQ01000027.1"/>
</dbReference>
<dbReference type="SUPFAM" id="SSF55781">
    <property type="entry name" value="GAF domain-like"/>
    <property type="match status" value="1"/>
</dbReference>
<evidence type="ECO:0000313" key="7">
    <source>
        <dbReference type="EMBL" id="TKI04608.1"/>
    </source>
</evidence>
<evidence type="ECO:0000313" key="8">
    <source>
        <dbReference type="Proteomes" id="UP000305202"/>
    </source>
</evidence>
<accession>A0ABY2SH65</accession>
<evidence type="ECO:0000256" key="3">
    <source>
        <dbReference type="ARBA" id="ARBA00023163"/>
    </source>
</evidence>
<protein>
    <submittedName>
        <fullName evidence="7">IclR family transcriptional regulator</fullName>
    </submittedName>
</protein>
<feature type="domain" description="IclR-ED" evidence="6">
    <location>
        <begin position="116"/>
        <end position="307"/>
    </location>
</feature>
<dbReference type="Pfam" id="PF09339">
    <property type="entry name" value="HTH_IclR"/>
    <property type="match status" value="1"/>
</dbReference>
<dbReference type="PANTHER" id="PTHR30136">
    <property type="entry name" value="HELIX-TURN-HELIX TRANSCRIPTIONAL REGULATOR, ICLR FAMILY"/>
    <property type="match status" value="1"/>
</dbReference>
<gene>
    <name evidence="7" type="ORF">FCN80_17485</name>
</gene>
<dbReference type="InterPro" id="IPR050707">
    <property type="entry name" value="HTH_MetabolicPath_Reg"/>
</dbReference>
<keyword evidence="2" id="KW-0238">DNA-binding</keyword>
<dbReference type="InterPro" id="IPR036390">
    <property type="entry name" value="WH_DNA-bd_sf"/>
</dbReference>
<reference evidence="7 8" key="1">
    <citation type="submission" date="2019-04" db="EMBL/GenBank/DDBJ databases">
        <authorList>
            <person name="Li M."/>
            <person name="Gao C."/>
        </authorList>
    </citation>
    <scope>NUCLEOTIDE SEQUENCE [LARGE SCALE GENOMIC DNA]</scope>
    <source>
        <strain evidence="7 8">BGMRC 2031</strain>
    </source>
</reference>
<dbReference type="InterPro" id="IPR014757">
    <property type="entry name" value="Tscrpt_reg_IclR_C"/>
</dbReference>
<dbReference type="InterPro" id="IPR029016">
    <property type="entry name" value="GAF-like_dom_sf"/>
</dbReference>
<evidence type="ECO:0000259" key="6">
    <source>
        <dbReference type="PROSITE" id="PS51078"/>
    </source>
</evidence>
<feature type="region of interest" description="Disordered" evidence="4">
    <location>
        <begin position="1"/>
        <end position="25"/>
    </location>
</feature>
<dbReference type="SMART" id="SM00346">
    <property type="entry name" value="HTH_ICLR"/>
    <property type="match status" value="1"/>
</dbReference>
<keyword evidence="8" id="KW-1185">Reference proteome</keyword>
<dbReference type="Pfam" id="PF01614">
    <property type="entry name" value="IclR_C"/>
    <property type="match status" value="1"/>
</dbReference>
<dbReference type="InterPro" id="IPR005471">
    <property type="entry name" value="Tscrpt_reg_IclR_N"/>
</dbReference>
<dbReference type="EMBL" id="SZPQ01000027">
    <property type="protein sequence ID" value="TKI04608.1"/>
    <property type="molecule type" value="Genomic_DNA"/>
</dbReference>
<evidence type="ECO:0000256" key="1">
    <source>
        <dbReference type="ARBA" id="ARBA00023015"/>
    </source>
</evidence>